<dbReference type="AlphaFoldDB" id="A0A7J7G2K1"/>
<evidence type="ECO:0000313" key="2">
    <source>
        <dbReference type="EMBL" id="KAF5933476.1"/>
    </source>
</evidence>
<dbReference type="InterPro" id="IPR023213">
    <property type="entry name" value="CAT-like_dom_sf"/>
</dbReference>
<dbReference type="PANTHER" id="PTHR31896">
    <property type="entry name" value="FAMILY REGULATORY PROTEIN, PUTATIVE (AFU_ORTHOLOGUE AFUA_3G14730)-RELATED"/>
    <property type="match status" value="1"/>
</dbReference>
<reference evidence="2 3" key="2">
    <citation type="submission" date="2020-07" db="EMBL/GenBank/DDBJ databases">
        <title>Genome assembly of wild tea tree DASZ reveals pedigree and selection history of tea varieties.</title>
        <authorList>
            <person name="Zhang W."/>
        </authorList>
    </citation>
    <scope>NUCLEOTIDE SEQUENCE [LARGE SCALE GENOMIC DNA]</scope>
    <source>
        <strain evidence="3">cv. G240</strain>
        <tissue evidence="2">Leaf</tissue>
    </source>
</reference>
<organism evidence="2 3">
    <name type="scientific">Camellia sinensis</name>
    <name type="common">Tea plant</name>
    <name type="synonym">Thea sinensis</name>
    <dbReference type="NCBI Taxonomy" id="4442"/>
    <lineage>
        <taxon>Eukaryota</taxon>
        <taxon>Viridiplantae</taxon>
        <taxon>Streptophyta</taxon>
        <taxon>Embryophyta</taxon>
        <taxon>Tracheophyta</taxon>
        <taxon>Spermatophyta</taxon>
        <taxon>Magnoliopsida</taxon>
        <taxon>eudicotyledons</taxon>
        <taxon>Gunneridae</taxon>
        <taxon>Pentapetalae</taxon>
        <taxon>asterids</taxon>
        <taxon>Ericales</taxon>
        <taxon>Theaceae</taxon>
        <taxon>Camellia</taxon>
    </lineage>
</organism>
<proteinExistence type="predicted"/>
<reference evidence="3" key="1">
    <citation type="journal article" date="2020" name="Nat. Commun.">
        <title>Genome assembly of wild tea tree DASZ reveals pedigree and selection history of tea varieties.</title>
        <authorList>
            <person name="Zhang W."/>
            <person name="Zhang Y."/>
            <person name="Qiu H."/>
            <person name="Guo Y."/>
            <person name="Wan H."/>
            <person name="Zhang X."/>
            <person name="Scossa F."/>
            <person name="Alseekh S."/>
            <person name="Zhang Q."/>
            <person name="Wang P."/>
            <person name="Xu L."/>
            <person name="Schmidt M.H."/>
            <person name="Jia X."/>
            <person name="Li D."/>
            <person name="Zhu A."/>
            <person name="Guo F."/>
            <person name="Chen W."/>
            <person name="Ni D."/>
            <person name="Usadel B."/>
            <person name="Fernie A.R."/>
            <person name="Wen W."/>
        </authorList>
    </citation>
    <scope>NUCLEOTIDE SEQUENCE [LARGE SCALE GENOMIC DNA]</scope>
    <source>
        <strain evidence="3">cv. G240</strain>
    </source>
</reference>
<name>A0A7J7G2K1_CAMSI</name>
<evidence type="ECO:0000256" key="1">
    <source>
        <dbReference type="ARBA" id="ARBA00022679"/>
    </source>
</evidence>
<accession>A0A7J7G2K1</accession>
<keyword evidence="3" id="KW-1185">Reference proteome</keyword>
<dbReference type="Pfam" id="PF02458">
    <property type="entry name" value="Transferase"/>
    <property type="match status" value="1"/>
</dbReference>
<gene>
    <name evidence="2" type="ORF">HYC85_029647</name>
</gene>
<sequence length="94" mass="10407">MEGIRLISTSVVQSSSRHGERIELTPWDLQFLLLGSVQKGLLFHKPTPSQENLLANTIVDHLKISFSHTLEFFPLLTGRLSKDGSRGAATPPKI</sequence>
<dbReference type="PANTHER" id="PTHR31896:SF43">
    <property type="entry name" value="PROTEIN ENHANCED PSEUDOMONAS SUSCEPTIBILITY 1"/>
    <property type="match status" value="1"/>
</dbReference>
<dbReference type="InterPro" id="IPR051283">
    <property type="entry name" value="Sec_Metabolite_Acyltrans"/>
</dbReference>
<dbReference type="Gene3D" id="3.30.559.10">
    <property type="entry name" value="Chloramphenicol acetyltransferase-like domain"/>
    <property type="match status" value="1"/>
</dbReference>
<evidence type="ECO:0000313" key="3">
    <source>
        <dbReference type="Proteomes" id="UP000593564"/>
    </source>
</evidence>
<dbReference type="GO" id="GO:0016740">
    <property type="term" value="F:transferase activity"/>
    <property type="evidence" value="ECO:0007669"/>
    <property type="project" value="UniProtKB-KW"/>
</dbReference>
<comment type="caution">
    <text evidence="2">The sequence shown here is derived from an EMBL/GenBank/DDBJ whole genome shotgun (WGS) entry which is preliminary data.</text>
</comment>
<protein>
    <submittedName>
        <fullName evidence="2">Uncharacterized protein</fullName>
    </submittedName>
</protein>
<dbReference type="EMBL" id="JACBKZ010000014">
    <property type="protein sequence ID" value="KAF5933476.1"/>
    <property type="molecule type" value="Genomic_DNA"/>
</dbReference>
<keyword evidence="1" id="KW-0808">Transferase</keyword>
<dbReference type="Proteomes" id="UP000593564">
    <property type="component" value="Unassembled WGS sequence"/>
</dbReference>